<accession>A0A0S4KI32</accession>
<dbReference type="Proteomes" id="UP000051952">
    <property type="component" value="Unassembled WGS sequence"/>
</dbReference>
<dbReference type="SMART" id="SM00645">
    <property type="entry name" value="Pept_C1"/>
    <property type="match status" value="1"/>
</dbReference>
<dbReference type="InterPro" id="IPR000668">
    <property type="entry name" value="Peptidase_C1A_C"/>
</dbReference>
<dbReference type="PROSITE" id="PS00139">
    <property type="entry name" value="THIOL_PROTEASE_CYS"/>
    <property type="match status" value="1"/>
</dbReference>
<protein>
    <submittedName>
        <fullName evidence="4">Cathepsin L, putative</fullName>
    </submittedName>
</protein>
<dbReference type="PROSITE" id="PS00639">
    <property type="entry name" value="THIOL_PROTEASE_HIS"/>
    <property type="match status" value="1"/>
</dbReference>
<dbReference type="OrthoDB" id="6431128at2759"/>
<organism evidence="4 5">
    <name type="scientific">Bodo saltans</name>
    <name type="common">Flagellated protozoan</name>
    <dbReference type="NCBI Taxonomy" id="75058"/>
    <lineage>
        <taxon>Eukaryota</taxon>
        <taxon>Discoba</taxon>
        <taxon>Euglenozoa</taxon>
        <taxon>Kinetoplastea</taxon>
        <taxon>Metakinetoplastina</taxon>
        <taxon>Eubodonida</taxon>
        <taxon>Bodonidae</taxon>
        <taxon>Bodo</taxon>
    </lineage>
</organism>
<evidence type="ECO:0000256" key="1">
    <source>
        <dbReference type="ARBA" id="ARBA00008455"/>
    </source>
</evidence>
<dbReference type="AlphaFoldDB" id="A0A0S4KI32"/>
<name>A0A0S4KI32_BODSA</name>
<dbReference type="InterPro" id="IPR038765">
    <property type="entry name" value="Papain-like_cys_pep_sf"/>
</dbReference>
<reference evidence="5" key="1">
    <citation type="submission" date="2015-09" db="EMBL/GenBank/DDBJ databases">
        <authorList>
            <consortium name="Pathogen Informatics"/>
        </authorList>
    </citation>
    <scope>NUCLEOTIDE SEQUENCE [LARGE SCALE GENOMIC DNA]</scope>
    <source>
        <strain evidence="5">Lake Konstanz</strain>
    </source>
</reference>
<dbReference type="GO" id="GO:0006508">
    <property type="term" value="P:proteolysis"/>
    <property type="evidence" value="ECO:0007669"/>
    <property type="project" value="InterPro"/>
</dbReference>
<dbReference type="PANTHER" id="PTHR12411">
    <property type="entry name" value="CYSTEINE PROTEASE FAMILY C1-RELATED"/>
    <property type="match status" value="1"/>
</dbReference>
<feature type="chain" id="PRO_5018535059" evidence="2">
    <location>
        <begin position="17"/>
        <end position="329"/>
    </location>
</feature>
<dbReference type="EMBL" id="CYKH01002055">
    <property type="protein sequence ID" value="CUI15338.1"/>
    <property type="molecule type" value="Genomic_DNA"/>
</dbReference>
<evidence type="ECO:0000313" key="4">
    <source>
        <dbReference type="EMBL" id="CUI15338.1"/>
    </source>
</evidence>
<dbReference type="GO" id="GO:0008234">
    <property type="term" value="F:cysteine-type peptidase activity"/>
    <property type="evidence" value="ECO:0007669"/>
    <property type="project" value="InterPro"/>
</dbReference>
<feature type="domain" description="Peptidase C1A papain C-terminal" evidence="3">
    <location>
        <begin position="99"/>
        <end position="328"/>
    </location>
</feature>
<dbReference type="PRINTS" id="PR00705">
    <property type="entry name" value="PAPAIN"/>
</dbReference>
<dbReference type="OMA" id="ADWSENE"/>
<sequence length="329" mass="35825">MVRAIVVVLLVTCALASREAAYHAWRTEHKIATAPSTEEQSWYEKSSAEIEALTTASPHATFKLNAKAGSPWGIPRGTLSGSASLTYRYFTNEQIETALNTSVDWQKTPDVPLEGAVTRIKNQGACGSCWAFATVAAIEGMYKQKGRSLSSFSEQYILDCLPPTVGLNGCQSGDIRTLAQLLAVGNYPLPYETNYEYLSYDNTSHACNATPVGVAKVSAAYQIGTTGTQALEDAMAAWVYNYGPIIVGVSSWQSAWQLYSSGVAECPAVPMNQLDHGVTIVGYGVMNSVPYWKVKNSWTPKWGETGYIYLRRGTNACGLRWINTVVEVQ</sequence>
<evidence type="ECO:0000313" key="5">
    <source>
        <dbReference type="Proteomes" id="UP000051952"/>
    </source>
</evidence>
<dbReference type="InterPro" id="IPR039417">
    <property type="entry name" value="Peptidase_C1A_papain-like"/>
</dbReference>
<dbReference type="InterPro" id="IPR000169">
    <property type="entry name" value="Pept_cys_AS"/>
</dbReference>
<evidence type="ECO:0000259" key="3">
    <source>
        <dbReference type="SMART" id="SM00645"/>
    </source>
</evidence>
<dbReference type="SUPFAM" id="SSF54001">
    <property type="entry name" value="Cysteine proteinases"/>
    <property type="match status" value="1"/>
</dbReference>
<dbReference type="InterPro" id="IPR013128">
    <property type="entry name" value="Peptidase_C1A"/>
</dbReference>
<feature type="signal peptide" evidence="2">
    <location>
        <begin position="1"/>
        <end position="16"/>
    </location>
</feature>
<dbReference type="InterPro" id="IPR025660">
    <property type="entry name" value="Pept_his_AS"/>
</dbReference>
<comment type="similarity">
    <text evidence="1">Belongs to the peptidase C1 family.</text>
</comment>
<dbReference type="Pfam" id="PF00112">
    <property type="entry name" value="Peptidase_C1"/>
    <property type="match status" value="1"/>
</dbReference>
<gene>
    <name evidence="4" type="ORF">BSAL_38035</name>
</gene>
<dbReference type="CDD" id="cd02248">
    <property type="entry name" value="Peptidase_C1A"/>
    <property type="match status" value="1"/>
</dbReference>
<keyword evidence="2" id="KW-0732">Signal</keyword>
<proteinExistence type="inferred from homology"/>
<evidence type="ECO:0000256" key="2">
    <source>
        <dbReference type="SAM" id="SignalP"/>
    </source>
</evidence>
<keyword evidence="5" id="KW-1185">Reference proteome</keyword>
<dbReference type="Gene3D" id="3.90.70.10">
    <property type="entry name" value="Cysteine proteinases"/>
    <property type="match status" value="1"/>
</dbReference>
<dbReference type="VEuPathDB" id="TriTrypDB:BSAL_38035"/>